<feature type="region of interest" description="Disordered" evidence="1">
    <location>
        <begin position="39"/>
        <end position="62"/>
    </location>
</feature>
<reference evidence="3" key="1">
    <citation type="submission" date="2024-01" db="EMBL/GenBank/DDBJ databases">
        <authorList>
            <person name="Webb A."/>
        </authorList>
    </citation>
    <scope>NUCLEOTIDE SEQUENCE</scope>
    <source>
        <strain evidence="3">Pm1</strain>
    </source>
</reference>
<organism evidence="3 4">
    <name type="scientific">Peronospora matthiolae</name>
    <dbReference type="NCBI Taxonomy" id="2874970"/>
    <lineage>
        <taxon>Eukaryota</taxon>
        <taxon>Sar</taxon>
        <taxon>Stramenopiles</taxon>
        <taxon>Oomycota</taxon>
        <taxon>Peronosporomycetes</taxon>
        <taxon>Peronosporales</taxon>
        <taxon>Peronosporaceae</taxon>
        <taxon>Peronospora</taxon>
    </lineage>
</organism>
<evidence type="ECO:0000313" key="3">
    <source>
        <dbReference type="EMBL" id="CAK7894654.1"/>
    </source>
</evidence>
<evidence type="ECO:0000256" key="2">
    <source>
        <dbReference type="SAM" id="SignalP"/>
    </source>
</evidence>
<gene>
    <name evidence="3" type="ORF">PM001_LOCUS851</name>
</gene>
<evidence type="ECO:0008006" key="5">
    <source>
        <dbReference type="Google" id="ProtNLM"/>
    </source>
</evidence>
<proteinExistence type="predicted"/>
<keyword evidence="2" id="KW-0732">Signal</keyword>
<dbReference type="AlphaFoldDB" id="A0AAV1T299"/>
<accession>A0AAV1T299</accession>
<protein>
    <recommendedName>
        <fullName evidence="5">RXLR phytopathogen effector protein WY-domain domain-containing protein</fullName>
    </recommendedName>
</protein>
<feature type="compositionally biased region" description="Polar residues" evidence="1">
    <location>
        <begin position="40"/>
        <end position="58"/>
    </location>
</feature>
<dbReference type="Proteomes" id="UP001162060">
    <property type="component" value="Unassembled WGS sequence"/>
</dbReference>
<dbReference type="EMBL" id="CAKLBY020000004">
    <property type="protein sequence ID" value="CAK7894654.1"/>
    <property type="molecule type" value="Genomic_DNA"/>
</dbReference>
<sequence>MHMHGLVLPVISTFVFVHAESLNRSDQALIASNLRPALPSDNSASNQPGHRQPETNGSAVDIPTPLAPGLNISAEGEFGRNEHTNEERLNIPWHITPDWMIKLRMSNWLRSKTPPDIACKRLGLTKGPIDLRVFAFWLYYVNRFEKKVGLSCLEVFDKYNKLTTERSVEEVAAILKSLRRVKRLEGTAQLLHRALADSLKMELNTMTSAWQQSGWTPKEVFEVFELGKKGNLYAGPGPAIQWLQFTELLRTEGDARQIPTEDAAQLLIGNRFSIENSEQFIKYVEQRPLISHLGGSLRQALEERKKSGESLIRAAENTKHALLSNTLE</sequence>
<name>A0AAV1T299_9STRA</name>
<comment type="caution">
    <text evidence="3">The sequence shown here is derived from an EMBL/GenBank/DDBJ whole genome shotgun (WGS) entry which is preliminary data.</text>
</comment>
<evidence type="ECO:0000313" key="4">
    <source>
        <dbReference type="Proteomes" id="UP001162060"/>
    </source>
</evidence>
<feature type="signal peptide" evidence="2">
    <location>
        <begin position="1"/>
        <end position="19"/>
    </location>
</feature>
<feature type="chain" id="PRO_5044021771" description="RXLR phytopathogen effector protein WY-domain domain-containing protein" evidence="2">
    <location>
        <begin position="20"/>
        <end position="328"/>
    </location>
</feature>
<evidence type="ECO:0000256" key="1">
    <source>
        <dbReference type="SAM" id="MobiDB-lite"/>
    </source>
</evidence>